<keyword evidence="3" id="KW-1185">Reference proteome</keyword>
<evidence type="ECO:0000313" key="2">
    <source>
        <dbReference type="EMBL" id="CAE8600360.1"/>
    </source>
</evidence>
<comment type="caution">
    <text evidence="2">The sequence shown here is derived from an EMBL/GenBank/DDBJ whole genome shotgun (WGS) entry which is preliminary data.</text>
</comment>
<proteinExistence type="predicted"/>
<feature type="compositionally biased region" description="Basic and acidic residues" evidence="1">
    <location>
        <begin position="158"/>
        <end position="173"/>
    </location>
</feature>
<evidence type="ECO:0000313" key="3">
    <source>
        <dbReference type="Proteomes" id="UP000654075"/>
    </source>
</evidence>
<dbReference type="AlphaFoldDB" id="A0A813EJ56"/>
<organism evidence="2 3">
    <name type="scientific">Polarella glacialis</name>
    <name type="common">Dinoflagellate</name>
    <dbReference type="NCBI Taxonomy" id="89957"/>
    <lineage>
        <taxon>Eukaryota</taxon>
        <taxon>Sar</taxon>
        <taxon>Alveolata</taxon>
        <taxon>Dinophyceae</taxon>
        <taxon>Suessiales</taxon>
        <taxon>Suessiaceae</taxon>
        <taxon>Polarella</taxon>
    </lineage>
</organism>
<protein>
    <submittedName>
        <fullName evidence="2">Uncharacterized protein</fullName>
    </submittedName>
</protein>
<sequence length="337" mass="37795">LRRVLAPSWDIGFAQLPLITEVSTSTLSKWIFHAIQWTRSKQTDPYYPAVLGVVPWHISRIWAAQLVSRRMTQDSQSSSPTSFLQLLTQKHLIAGKGDLLHSLEEALQLQKDGAAPKLQAPVSKHSPIAAWEGGEVQERKAQEAEAVPRPQVPKLPRPSHDNLDKSPEPDSKVKTAVPLSRSKSVAPDDDDLLQDMKDKFRGEKVVDEPLGLKTYDSYHFNPVRADIEDGHPIAPCAPTHKLYLKRLGKTLATFQQYPVVFRDLALFRREKFLRKVKKDEETAIRWAEVHRQTAEAKASKPFIVPAPLDEPFELASEQFGLDASISRSSKVAQLAGK</sequence>
<accession>A0A813EJ56</accession>
<feature type="non-terminal residue" evidence="2">
    <location>
        <position position="337"/>
    </location>
</feature>
<name>A0A813EJ56_POLGL</name>
<dbReference type="Proteomes" id="UP000654075">
    <property type="component" value="Unassembled WGS sequence"/>
</dbReference>
<reference evidence="2" key="1">
    <citation type="submission" date="2021-02" db="EMBL/GenBank/DDBJ databases">
        <authorList>
            <person name="Dougan E. K."/>
            <person name="Rhodes N."/>
            <person name="Thang M."/>
            <person name="Chan C."/>
        </authorList>
    </citation>
    <scope>NUCLEOTIDE SEQUENCE</scope>
</reference>
<dbReference type="EMBL" id="CAJNNV010012065">
    <property type="protein sequence ID" value="CAE8600360.1"/>
    <property type="molecule type" value="Genomic_DNA"/>
</dbReference>
<feature type="region of interest" description="Disordered" evidence="1">
    <location>
        <begin position="136"/>
        <end position="191"/>
    </location>
</feature>
<evidence type="ECO:0000256" key="1">
    <source>
        <dbReference type="SAM" id="MobiDB-lite"/>
    </source>
</evidence>
<gene>
    <name evidence="2" type="ORF">PGLA1383_LOCUS18688</name>
</gene>